<keyword evidence="4" id="KW-0378">Hydrolase</keyword>
<dbReference type="Gene3D" id="2.70.50.50">
    <property type="entry name" value="chitin-binding protein cbp21"/>
    <property type="match status" value="1"/>
</dbReference>
<feature type="domain" description="Fibronectin type-III" evidence="6">
    <location>
        <begin position="313"/>
        <end position="404"/>
    </location>
</feature>
<dbReference type="Gene3D" id="2.60.40.10">
    <property type="entry name" value="Immunoglobulins"/>
    <property type="match status" value="2"/>
</dbReference>
<gene>
    <name evidence="7" type="ORF">DX130_06810</name>
</gene>
<dbReference type="PROSITE" id="PS50853">
    <property type="entry name" value="FN3"/>
    <property type="match status" value="2"/>
</dbReference>
<dbReference type="InterPro" id="IPR014756">
    <property type="entry name" value="Ig_E-set"/>
</dbReference>
<dbReference type="InterPro" id="IPR013783">
    <property type="entry name" value="Ig-like_fold"/>
</dbReference>
<name>A0A371PNU8_9BACL</name>
<dbReference type="Pfam" id="PF00041">
    <property type="entry name" value="fn3"/>
    <property type="match status" value="2"/>
</dbReference>
<dbReference type="GO" id="GO:0004553">
    <property type="term" value="F:hydrolase activity, hydrolyzing O-glycosyl compounds"/>
    <property type="evidence" value="ECO:0007669"/>
    <property type="project" value="InterPro"/>
</dbReference>
<dbReference type="InterPro" id="IPR036116">
    <property type="entry name" value="FN3_sf"/>
</dbReference>
<evidence type="ECO:0000256" key="3">
    <source>
        <dbReference type="ARBA" id="ARBA00022729"/>
    </source>
</evidence>
<dbReference type="PANTHER" id="PTHR34823">
    <property type="entry name" value="GLCNAC-BINDING PROTEIN A"/>
    <property type="match status" value="1"/>
</dbReference>
<keyword evidence="2" id="KW-0964">Secreted</keyword>
<dbReference type="Pfam" id="PF03067">
    <property type="entry name" value="LPMO_10"/>
    <property type="match status" value="1"/>
</dbReference>
<dbReference type="Proteomes" id="UP000261905">
    <property type="component" value="Unassembled WGS sequence"/>
</dbReference>
<keyword evidence="5" id="KW-0624">Polysaccharide degradation</keyword>
<dbReference type="EMBL" id="QUBQ01000001">
    <property type="protein sequence ID" value="REK77870.1"/>
    <property type="molecule type" value="Genomic_DNA"/>
</dbReference>
<dbReference type="Pfam" id="PF02839">
    <property type="entry name" value="CBM_5_12"/>
    <property type="match status" value="1"/>
</dbReference>
<reference evidence="7 8" key="1">
    <citation type="submission" date="2018-08" db="EMBL/GenBank/DDBJ databases">
        <title>Paenibacillus sp. M4BSY-1, whole genome shotgun sequence.</title>
        <authorList>
            <person name="Tuo L."/>
        </authorList>
    </citation>
    <scope>NUCLEOTIDE SEQUENCE [LARGE SCALE GENOMIC DNA]</scope>
    <source>
        <strain evidence="7 8">M4BSY-1</strain>
    </source>
</reference>
<dbReference type="CDD" id="cd00063">
    <property type="entry name" value="FN3"/>
    <property type="match status" value="2"/>
</dbReference>
<dbReference type="RefSeq" id="WP_116045784.1">
    <property type="nucleotide sequence ID" value="NZ_QUBQ01000001.1"/>
</dbReference>
<dbReference type="OrthoDB" id="2702399at2"/>
<comment type="caution">
    <text evidence="7">The sequence shown here is derived from an EMBL/GenBank/DDBJ whole genome shotgun (WGS) entry which is preliminary data.</text>
</comment>
<dbReference type="InterPro" id="IPR051024">
    <property type="entry name" value="GlcNAc_Chitin_IntDeg"/>
</dbReference>
<evidence type="ECO:0000313" key="8">
    <source>
        <dbReference type="Proteomes" id="UP000261905"/>
    </source>
</evidence>
<evidence type="ECO:0000256" key="5">
    <source>
        <dbReference type="ARBA" id="ARBA00023326"/>
    </source>
</evidence>
<dbReference type="GO" id="GO:0005576">
    <property type="term" value="C:extracellular region"/>
    <property type="evidence" value="ECO:0007669"/>
    <property type="project" value="UniProtKB-SubCell"/>
</dbReference>
<proteinExistence type="predicted"/>
<dbReference type="GO" id="GO:0030246">
    <property type="term" value="F:carbohydrate binding"/>
    <property type="evidence" value="ECO:0007669"/>
    <property type="project" value="InterPro"/>
</dbReference>
<dbReference type="InterPro" id="IPR004302">
    <property type="entry name" value="Cellulose/chitin-bd_N"/>
</dbReference>
<accession>A0A371PNU8</accession>
<dbReference type="CDD" id="cd12214">
    <property type="entry name" value="ChiA1_BD"/>
    <property type="match status" value="1"/>
</dbReference>
<sequence length="454" mass="47844">MVQERMNLTLIRRVLLISGGLLLFFASMLIFAKSVSAHGYVDSPASRAIQCKNGLNTNCGNIIYEPQSLEGPKGFPAAGPADGQIASAGLAAFSNLNAQSSTRWNKVNMTSGSNTFTWKFTARHSSTSYRYFITKSDWNPNAALTRAQLELTPFCTVNANGAQPPATLSHTCNVPARTGYHLILAVWDIADTVNAFYNVIDVQFSGSNGPSDTVPPTTPSNLTAGSVGTTTAALSWGASSDNVGVVRYEIYSGSNTSPIATVPGNQTNVSLTNLLAGTTYNFTVRAFDGAGNRSSASNNVQVTTVAAPNDTTPPTNPTGLHVMGTPGSTSVSLMWNASTDANGIAGYRIYSGNTVVATVIGTATDKVVTGLSPNTQYTFTVRAYDPSNNVSGNSNAITVTTAQGPTATAWAPNTYYAVNTLVSYNGRVYKCLQAHTSLTGWEPSNVPALWQLQP</sequence>
<dbReference type="Gene3D" id="2.10.10.20">
    <property type="entry name" value="Carbohydrate-binding module superfamily 5/12"/>
    <property type="match status" value="1"/>
</dbReference>
<dbReference type="AlphaFoldDB" id="A0A371PNU8"/>
<dbReference type="FunFam" id="2.70.50.50:FF:000001">
    <property type="entry name" value="Chitin-binding protein"/>
    <property type="match status" value="1"/>
</dbReference>
<comment type="subcellular location">
    <subcellularLocation>
        <location evidence="1">Secreted</location>
    </subcellularLocation>
</comment>
<dbReference type="InterPro" id="IPR003961">
    <property type="entry name" value="FN3_dom"/>
</dbReference>
<evidence type="ECO:0000256" key="1">
    <source>
        <dbReference type="ARBA" id="ARBA00004613"/>
    </source>
</evidence>
<evidence type="ECO:0000256" key="2">
    <source>
        <dbReference type="ARBA" id="ARBA00022525"/>
    </source>
</evidence>
<keyword evidence="8" id="KW-1185">Reference proteome</keyword>
<keyword evidence="3" id="KW-0732">Signal</keyword>
<dbReference type="PANTHER" id="PTHR34823:SF1">
    <property type="entry name" value="CHITIN-BINDING TYPE-4 DOMAIN-CONTAINING PROTEIN"/>
    <property type="match status" value="1"/>
</dbReference>
<feature type="domain" description="Fibronectin type-III" evidence="6">
    <location>
        <begin position="218"/>
        <end position="307"/>
    </location>
</feature>
<dbReference type="SUPFAM" id="SSF51055">
    <property type="entry name" value="Carbohydrate binding domain"/>
    <property type="match status" value="1"/>
</dbReference>
<evidence type="ECO:0000256" key="4">
    <source>
        <dbReference type="ARBA" id="ARBA00022801"/>
    </source>
</evidence>
<dbReference type="SMART" id="SM00060">
    <property type="entry name" value="FN3"/>
    <property type="match status" value="2"/>
</dbReference>
<dbReference type="SUPFAM" id="SSF49265">
    <property type="entry name" value="Fibronectin type III"/>
    <property type="match status" value="2"/>
</dbReference>
<dbReference type="InterPro" id="IPR003610">
    <property type="entry name" value="CBM5/12"/>
</dbReference>
<dbReference type="InterPro" id="IPR036573">
    <property type="entry name" value="CBM_sf_5/12"/>
</dbReference>
<protein>
    <submittedName>
        <fullName evidence="7">Chitin-binding protein</fullName>
    </submittedName>
</protein>
<keyword evidence="5" id="KW-0119">Carbohydrate metabolism</keyword>
<evidence type="ECO:0000259" key="6">
    <source>
        <dbReference type="PROSITE" id="PS50853"/>
    </source>
</evidence>
<dbReference type="CDD" id="cd21177">
    <property type="entry name" value="LPMO_AA10"/>
    <property type="match status" value="1"/>
</dbReference>
<dbReference type="GO" id="GO:0000272">
    <property type="term" value="P:polysaccharide catabolic process"/>
    <property type="evidence" value="ECO:0007669"/>
    <property type="project" value="UniProtKB-KW"/>
</dbReference>
<evidence type="ECO:0000313" key="7">
    <source>
        <dbReference type="EMBL" id="REK77870.1"/>
    </source>
</evidence>
<dbReference type="SUPFAM" id="SSF81296">
    <property type="entry name" value="E set domains"/>
    <property type="match status" value="1"/>
</dbReference>
<organism evidence="7 8">
    <name type="scientific">Paenibacillus paeoniae</name>
    <dbReference type="NCBI Taxonomy" id="2292705"/>
    <lineage>
        <taxon>Bacteria</taxon>
        <taxon>Bacillati</taxon>
        <taxon>Bacillota</taxon>
        <taxon>Bacilli</taxon>
        <taxon>Bacillales</taxon>
        <taxon>Paenibacillaceae</taxon>
        <taxon>Paenibacillus</taxon>
    </lineage>
</organism>
<dbReference type="SMART" id="SM00495">
    <property type="entry name" value="ChtBD3"/>
    <property type="match status" value="1"/>
</dbReference>